<feature type="binding site" evidence="13">
    <location>
        <position position="110"/>
    </location>
    <ligand>
        <name>Mg(2+)</name>
        <dbReference type="ChEBI" id="CHEBI:18420"/>
    </ligand>
</feature>
<accession>A0A1G8AVR9</accession>
<name>A0A1G8AVR9_9BACI</name>
<evidence type="ECO:0000256" key="13">
    <source>
        <dbReference type="PIRSR" id="PIRSR605493-1"/>
    </source>
</evidence>
<evidence type="ECO:0000256" key="4">
    <source>
        <dbReference type="ARBA" id="ARBA00011233"/>
    </source>
</evidence>
<reference evidence="14 15" key="1">
    <citation type="submission" date="2016-10" db="EMBL/GenBank/DDBJ databases">
        <authorList>
            <person name="de Groot N.N."/>
        </authorList>
    </citation>
    <scope>NUCLEOTIDE SEQUENCE [LARGE SCALE GENOMIC DNA]</scope>
    <source>
        <strain evidence="14 15">DSM 21632</strain>
    </source>
</reference>
<dbReference type="SUPFAM" id="SSF89562">
    <property type="entry name" value="RraA-like"/>
    <property type="match status" value="1"/>
</dbReference>
<comment type="subunit">
    <text evidence="4">Homotrimer.</text>
</comment>
<dbReference type="EC" id="4.1.3.17" evidence="5"/>
<evidence type="ECO:0000256" key="7">
    <source>
        <dbReference type="ARBA" id="ARBA00016549"/>
    </source>
</evidence>
<evidence type="ECO:0000313" key="14">
    <source>
        <dbReference type="EMBL" id="SDH24997.1"/>
    </source>
</evidence>
<evidence type="ECO:0000256" key="10">
    <source>
        <dbReference type="ARBA" id="ARBA00030169"/>
    </source>
</evidence>
<dbReference type="GO" id="GO:0047443">
    <property type="term" value="F:4-hydroxy-4-methyl-2-oxoglutarate aldolase activity"/>
    <property type="evidence" value="ECO:0007669"/>
    <property type="project" value="UniProtKB-EC"/>
</dbReference>
<feature type="binding site" evidence="13">
    <location>
        <begin position="87"/>
        <end position="90"/>
    </location>
    <ligand>
        <name>substrate</name>
    </ligand>
</feature>
<proteinExistence type="inferred from homology"/>
<dbReference type="GO" id="GO:0046872">
    <property type="term" value="F:metal ion binding"/>
    <property type="evidence" value="ECO:0007669"/>
    <property type="project" value="UniProtKB-KW"/>
</dbReference>
<dbReference type="Gene3D" id="3.50.30.40">
    <property type="entry name" value="Ribonuclease E inhibitor RraA/RraA-like"/>
    <property type="match status" value="1"/>
</dbReference>
<comment type="cofactor">
    <cofactor evidence="2">
        <name>a divalent metal cation</name>
        <dbReference type="ChEBI" id="CHEBI:60240"/>
    </cofactor>
</comment>
<dbReference type="InterPro" id="IPR036704">
    <property type="entry name" value="RraA/RraA-like_sf"/>
</dbReference>
<evidence type="ECO:0000313" key="15">
    <source>
        <dbReference type="Proteomes" id="UP000199163"/>
    </source>
</evidence>
<keyword evidence="13" id="KW-0460">Magnesium</keyword>
<comment type="function">
    <text evidence="8">Catalyzes the aldol cleavage of 4-hydroxy-4-methyl-2-oxoglutarate (HMG) into 2 molecules of pyruvate. Also contains a secondary oxaloacetate (OAA) decarboxylase activity due to the common pyruvate enolate transition state formed following C-C bond cleavage in the retro-aldol and decarboxylation reactions.</text>
</comment>
<dbReference type="GO" id="GO:0008948">
    <property type="term" value="F:oxaloacetate decarboxylase activity"/>
    <property type="evidence" value="ECO:0007669"/>
    <property type="project" value="UniProtKB-EC"/>
</dbReference>
<dbReference type="EC" id="4.1.1.112" evidence="6"/>
<keyword evidence="15" id="KW-1185">Reference proteome</keyword>
<evidence type="ECO:0000256" key="5">
    <source>
        <dbReference type="ARBA" id="ARBA00012213"/>
    </source>
</evidence>
<sequence length="221" mass="24021">MDIIEAYKNISIAAVSDAMDRLGMAGACMGISPLQFGCEMVGRAFTVKYLPARSHEKASVGDFIDDVKSGSVVVLDNAGRTDCTVWGDILTAAAHQKGLAGTVIDGVCRDVSDSLKLNYPIFSKGHYMRTGKDRVDAVDYNVPVQIGGVQVRAGDIIYGSDDGVIVIPQEFEQDILETAEMIEQKENDIRKDVSLGTTLKQARQTYGYHALQAKAQKQEQK</sequence>
<evidence type="ECO:0000256" key="6">
    <source>
        <dbReference type="ARBA" id="ARBA00012947"/>
    </source>
</evidence>
<keyword evidence="13" id="KW-0479">Metal-binding</keyword>
<dbReference type="OrthoDB" id="9784786at2"/>
<comment type="catalytic activity">
    <reaction evidence="1">
        <text>4-hydroxy-4-methyl-2-oxoglutarate = 2 pyruvate</text>
        <dbReference type="Rhea" id="RHEA:22748"/>
        <dbReference type="ChEBI" id="CHEBI:15361"/>
        <dbReference type="ChEBI" id="CHEBI:58276"/>
        <dbReference type="EC" id="4.1.3.17"/>
    </reaction>
</comment>
<dbReference type="Proteomes" id="UP000199163">
    <property type="component" value="Unassembled WGS sequence"/>
</dbReference>
<comment type="similarity">
    <text evidence="3">Belongs to the class II aldolase/RraA-like family.</text>
</comment>
<evidence type="ECO:0000256" key="9">
    <source>
        <dbReference type="ARBA" id="ARBA00029596"/>
    </source>
</evidence>
<dbReference type="PANTHER" id="PTHR33254:SF4">
    <property type="entry name" value="4-HYDROXY-4-METHYL-2-OXOGLUTARATE ALDOLASE 3-RELATED"/>
    <property type="match status" value="1"/>
</dbReference>
<evidence type="ECO:0000256" key="8">
    <source>
        <dbReference type="ARBA" id="ARBA00025046"/>
    </source>
</evidence>
<dbReference type="Pfam" id="PF03737">
    <property type="entry name" value="RraA-like"/>
    <property type="match status" value="1"/>
</dbReference>
<gene>
    <name evidence="14" type="ORF">SAMN05192534_10338</name>
</gene>
<protein>
    <recommendedName>
        <fullName evidence="7">Putative 4-hydroxy-4-methyl-2-oxoglutarate aldolase</fullName>
        <ecNumber evidence="6">4.1.1.112</ecNumber>
        <ecNumber evidence="5">4.1.3.17</ecNumber>
    </recommendedName>
    <alternativeName>
        <fullName evidence="11">Oxaloacetate decarboxylase</fullName>
    </alternativeName>
    <alternativeName>
        <fullName evidence="9">Regulator of ribonuclease activity homolog</fullName>
    </alternativeName>
    <alternativeName>
        <fullName evidence="10">RraA-like protein</fullName>
    </alternativeName>
</protein>
<evidence type="ECO:0000256" key="11">
    <source>
        <dbReference type="ARBA" id="ARBA00032305"/>
    </source>
</evidence>
<feature type="binding site" evidence="13">
    <location>
        <position position="109"/>
    </location>
    <ligand>
        <name>substrate</name>
    </ligand>
</feature>
<evidence type="ECO:0000256" key="2">
    <source>
        <dbReference type="ARBA" id="ARBA00001968"/>
    </source>
</evidence>
<organism evidence="14 15">
    <name type="scientific">Alteribacillus persepolensis</name>
    <dbReference type="NCBI Taxonomy" id="568899"/>
    <lineage>
        <taxon>Bacteria</taxon>
        <taxon>Bacillati</taxon>
        <taxon>Bacillota</taxon>
        <taxon>Bacilli</taxon>
        <taxon>Bacillales</taxon>
        <taxon>Bacillaceae</taxon>
        <taxon>Alteribacillus</taxon>
    </lineage>
</organism>
<dbReference type="STRING" id="568899.SAMN05192534_10338"/>
<dbReference type="EMBL" id="FNDK01000003">
    <property type="protein sequence ID" value="SDH24997.1"/>
    <property type="molecule type" value="Genomic_DNA"/>
</dbReference>
<dbReference type="InterPro" id="IPR005493">
    <property type="entry name" value="RraA/RraA-like"/>
</dbReference>
<evidence type="ECO:0000256" key="3">
    <source>
        <dbReference type="ARBA" id="ARBA00008621"/>
    </source>
</evidence>
<dbReference type="AlphaFoldDB" id="A0A1G8AVR9"/>
<dbReference type="CDD" id="cd16841">
    <property type="entry name" value="RraA_family"/>
    <property type="match status" value="1"/>
</dbReference>
<dbReference type="RefSeq" id="WP_091271606.1">
    <property type="nucleotide sequence ID" value="NZ_FNDK01000003.1"/>
</dbReference>
<comment type="catalytic activity">
    <reaction evidence="12">
        <text>oxaloacetate + H(+) = pyruvate + CO2</text>
        <dbReference type="Rhea" id="RHEA:15641"/>
        <dbReference type="ChEBI" id="CHEBI:15361"/>
        <dbReference type="ChEBI" id="CHEBI:15378"/>
        <dbReference type="ChEBI" id="CHEBI:16452"/>
        <dbReference type="ChEBI" id="CHEBI:16526"/>
        <dbReference type="EC" id="4.1.1.112"/>
    </reaction>
</comment>
<dbReference type="PANTHER" id="PTHR33254">
    <property type="entry name" value="4-HYDROXY-4-METHYL-2-OXOGLUTARATE ALDOLASE 3-RELATED"/>
    <property type="match status" value="1"/>
</dbReference>
<evidence type="ECO:0000256" key="12">
    <source>
        <dbReference type="ARBA" id="ARBA00047973"/>
    </source>
</evidence>
<comment type="cofactor">
    <cofactor evidence="13">
        <name>Mg(2+)</name>
        <dbReference type="ChEBI" id="CHEBI:18420"/>
    </cofactor>
</comment>
<evidence type="ECO:0000256" key="1">
    <source>
        <dbReference type="ARBA" id="ARBA00001342"/>
    </source>
</evidence>